<evidence type="ECO:0000256" key="2">
    <source>
        <dbReference type="RuleBase" id="RU003750"/>
    </source>
</evidence>
<gene>
    <name evidence="4" type="ORF">IT774_09600</name>
</gene>
<dbReference type="InterPro" id="IPR000462">
    <property type="entry name" value="CDP-OH_P_trans"/>
</dbReference>
<evidence type="ECO:0000256" key="3">
    <source>
        <dbReference type="SAM" id="Phobius"/>
    </source>
</evidence>
<protein>
    <submittedName>
        <fullName evidence="4">CDP-alcohol phosphatidyltransferase family protein</fullName>
    </submittedName>
</protein>
<evidence type="ECO:0000313" key="5">
    <source>
        <dbReference type="Proteomes" id="UP000595095"/>
    </source>
</evidence>
<keyword evidence="3" id="KW-0472">Membrane</keyword>
<proteinExistence type="inferred from homology"/>
<comment type="similarity">
    <text evidence="2">Belongs to the CDP-alcohol phosphatidyltransferase class-I family.</text>
</comment>
<feature type="transmembrane region" description="Helical" evidence="3">
    <location>
        <begin position="180"/>
        <end position="198"/>
    </location>
</feature>
<evidence type="ECO:0000313" key="4">
    <source>
        <dbReference type="EMBL" id="QPG04500.1"/>
    </source>
</evidence>
<dbReference type="InterPro" id="IPR048254">
    <property type="entry name" value="CDP_ALCOHOL_P_TRANSF_CS"/>
</dbReference>
<keyword evidence="1 2" id="KW-0808">Transferase</keyword>
<dbReference type="GO" id="GO:0016020">
    <property type="term" value="C:membrane"/>
    <property type="evidence" value="ECO:0007669"/>
    <property type="project" value="InterPro"/>
</dbReference>
<dbReference type="InterPro" id="IPR043130">
    <property type="entry name" value="CDP-OH_PTrfase_TM_dom"/>
</dbReference>
<keyword evidence="3" id="KW-0812">Transmembrane</keyword>
<dbReference type="RefSeq" id="WP_195809594.1">
    <property type="nucleotide sequence ID" value="NZ_CP064795.1"/>
</dbReference>
<feature type="transmembrane region" description="Helical" evidence="3">
    <location>
        <begin position="36"/>
        <end position="60"/>
    </location>
</feature>
<reference evidence="4 5" key="1">
    <citation type="submission" date="2020-11" db="EMBL/GenBank/DDBJ databases">
        <title>Complete genome sequence for Salinimonas sp. strain G2-b.</title>
        <authorList>
            <person name="Park S.-J."/>
        </authorList>
    </citation>
    <scope>NUCLEOTIDE SEQUENCE [LARGE SCALE GENOMIC DNA]</scope>
    <source>
        <strain evidence="4 5">G2-b</strain>
    </source>
</reference>
<dbReference type="KEGG" id="smaa:IT774_09600"/>
<sequence length="213" mass="23174">MLDSLLTPVIKPAVRPLIKWLDKHNISPDQLTLGGFAVGLLAVPLIILGWYYVALAIILGNRLIDGLDGELARFQNSSSSAGGFLDICLDFLFYASIPLAFGLAAPAQWGIPAMVLLVSFIGTGSSFLAFAIAAEKYAIDRPQFANKSFYYMQGLTEGTETILFFVAVCIWPQWFPILAYVFAAACSITIVTRIAGGYKTLQRAEQQRSTPNA</sequence>
<feature type="transmembrane region" description="Helical" evidence="3">
    <location>
        <begin position="155"/>
        <end position="174"/>
    </location>
</feature>
<evidence type="ECO:0000256" key="1">
    <source>
        <dbReference type="ARBA" id="ARBA00022679"/>
    </source>
</evidence>
<feature type="transmembrane region" description="Helical" evidence="3">
    <location>
        <begin position="111"/>
        <end position="134"/>
    </location>
</feature>
<organism evidence="4 5">
    <name type="scientific">Salinimonas marina</name>
    <dbReference type="NCBI Taxonomy" id="2785918"/>
    <lineage>
        <taxon>Bacteria</taxon>
        <taxon>Pseudomonadati</taxon>
        <taxon>Pseudomonadota</taxon>
        <taxon>Gammaproteobacteria</taxon>
        <taxon>Alteromonadales</taxon>
        <taxon>Alteromonadaceae</taxon>
        <taxon>Alteromonas/Salinimonas group</taxon>
        <taxon>Salinimonas</taxon>
    </lineage>
</organism>
<name>A0A7S9DV97_9ALTE</name>
<dbReference type="AlphaFoldDB" id="A0A7S9DV97"/>
<dbReference type="GO" id="GO:0016780">
    <property type="term" value="F:phosphotransferase activity, for other substituted phosphate groups"/>
    <property type="evidence" value="ECO:0007669"/>
    <property type="project" value="InterPro"/>
</dbReference>
<dbReference type="Pfam" id="PF01066">
    <property type="entry name" value="CDP-OH_P_transf"/>
    <property type="match status" value="1"/>
</dbReference>
<dbReference type="EMBL" id="CP064795">
    <property type="protein sequence ID" value="QPG04500.1"/>
    <property type="molecule type" value="Genomic_DNA"/>
</dbReference>
<dbReference type="PROSITE" id="PS00379">
    <property type="entry name" value="CDP_ALCOHOL_P_TRANSF"/>
    <property type="match status" value="1"/>
</dbReference>
<keyword evidence="5" id="KW-1185">Reference proteome</keyword>
<dbReference type="GO" id="GO:0008654">
    <property type="term" value="P:phospholipid biosynthetic process"/>
    <property type="evidence" value="ECO:0007669"/>
    <property type="project" value="InterPro"/>
</dbReference>
<accession>A0A7S9DV97</accession>
<feature type="transmembrane region" description="Helical" evidence="3">
    <location>
        <begin position="81"/>
        <end position="105"/>
    </location>
</feature>
<keyword evidence="3" id="KW-1133">Transmembrane helix</keyword>
<dbReference type="Gene3D" id="1.20.120.1760">
    <property type="match status" value="1"/>
</dbReference>
<dbReference type="Proteomes" id="UP000595095">
    <property type="component" value="Chromosome"/>
</dbReference>